<gene>
    <name evidence="5" type="primary">LOC129603150</name>
</gene>
<dbReference type="CDD" id="cd00037">
    <property type="entry name" value="CLECT"/>
    <property type="match status" value="1"/>
</dbReference>
<dbReference type="Proteomes" id="UP000515150">
    <property type="component" value="Chromosome 16"/>
</dbReference>
<dbReference type="RefSeq" id="XP_055359136.1">
    <property type="nucleotide sequence ID" value="XM_055503161.1"/>
</dbReference>
<feature type="compositionally biased region" description="Basic and acidic residues" evidence="2">
    <location>
        <begin position="339"/>
        <end position="357"/>
    </location>
</feature>
<dbReference type="PROSITE" id="PS00615">
    <property type="entry name" value="C_TYPE_LECTIN_1"/>
    <property type="match status" value="1"/>
</dbReference>
<protein>
    <submittedName>
        <fullName evidence="5">Lymphocyte antigen 75-like</fullName>
    </submittedName>
</protein>
<evidence type="ECO:0000313" key="4">
    <source>
        <dbReference type="Proteomes" id="UP000515150"/>
    </source>
</evidence>
<dbReference type="GeneID" id="129603150"/>
<feature type="region of interest" description="Disordered" evidence="2">
    <location>
        <begin position="329"/>
        <end position="368"/>
    </location>
</feature>
<dbReference type="PANTHER" id="PTHR45784:SF3">
    <property type="entry name" value="C-TYPE LECTIN DOMAIN FAMILY 4 MEMBER K-LIKE-RELATED"/>
    <property type="match status" value="1"/>
</dbReference>
<sequence length="368" mass="40927">MCKVFARDQRGFVFVHNSSGVFRVQFSVKMNQLLILLLLSAFTVSVLAEDVTRHYKAVVQEMNWAEARSYCRAKFTELASIQDAASNTAALPVSGKGRFWIGLFNTSWRWSLGNEDASLNYTNWAPLQPEPGSCVTVSDSGLWSVRDCAVQYRSLCYSAATNSQVLVQTLMSWDDAQANCRSQFTDMSSIRTAADNTQASSLLSSPAQPTALSSGTSTLLNRPTSQLSPVEAWFGLSRFLWGWSDSSTFNYSQWGQNQPIWTLNCVALDAASAQWFSQVCEDNLPFICYTDRTYSDLKTVKVRLSGGPADPNDSVLQDSILQQLKQKLQDGGVGGTELSWRRRPDGELFHREEEERAPPSGCNQKVNL</sequence>
<dbReference type="InterPro" id="IPR016187">
    <property type="entry name" value="CTDL_fold"/>
</dbReference>
<reference evidence="5" key="1">
    <citation type="submission" date="2025-08" db="UniProtKB">
        <authorList>
            <consortium name="RefSeq"/>
        </authorList>
    </citation>
    <scope>IDENTIFICATION</scope>
</reference>
<dbReference type="Gene3D" id="3.10.100.10">
    <property type="entry name" value="Mannose-Binding Protein A, subunit A"/>
    <property type="match status" value="2"/>
</dbReference>
<dbReference type="SUPFAM" id="SSF56436">
    <property type="entry name" value="C-type lectin-like"/>
    <property type="match status" value="2"/>
</dbReference>
<dbReference type="SMART" id="SM00034">
    <property type="entry name" value="CLECT"/>
    <property type="match status" value="2"/>
</dbReference>
<dbReference type="Pfam" id="PF00059">
    <property type="entry name" value="Lectin_C"/>
    <property type="match status" value="2"/>
</dbReference>
<dbReference type="InterPro" id="IPR001304">
    <property type="entry name" value="C-type_lectin-like"/>
</dbReference>
<organism evidence="4 5">
    <name type="scientific">Betta splendens</name>
    <name type="common">Siamese fighting fish</name>
    <dbReference type="NCBI Taxonomy" id="158456"/>
    <lineage>
        <taxon>Eukaryota</taxon>
        <taxon>Metazoa</taxon>
        <taxon>Chordata</taxon>
        <taxon>Craniata</taxon>
        <taxon>Vertebrata</taxon>
        <taxon>Euteleostomi</taxon>
        <taxon>Actinopterygii</taxon>
        <taxon>Neopterygii</taxon>
        <taxon>Teleostei</taxon>
        <taxon>Neoteleostei</taxon>
        <taxon>Acanthomorphata</taxon>
        <taxon>Anabantaria</taxon>
        <taxon>Anabantiformes</taxon>
        <taxon>Anabantoidei</taxon>
        <taxon>Osphronemidae</taxon>
        <taxon>Betta</taxon>
    </lineage>
</organism>
<feature type="domain" description="C-type lectin" evidence="3">
    <location>
        <begin position="55"/>
        <end position="157"/>
    </location>
</feature>
<proteinExistence type="predicted"/>
<dbReference type="KEGG" id="bspl:129603150"/>
<dbReference type="AlphaFoldDB" id="A0A9W2XB57"/>
<dbReference type="PROSITE" id="PS50041">
    <property type="entry name" value="C_TYPE_LECTIN_2"/>
    <property type="match status" value="2"/>
</dbReference>
<accession>A0A9W2XB57</accession>
<name>A0A9W2XB57_BETSP</name>
<dbReference type="InterPro" id="IPR016186">
    <property type="entry name" value="C-type_lectin-like/link_sf"/>
</dbReference>
<dbReference type="PANTHER" id="PTHR45784">
    <property type="entry name" value="C-TYPE LECTIN DOMAIN FAMILY 20 MEMBER A-RELATED"/>
    <property type="match status" value="1"/>
</dbReference>
<dbReference type="InterPro" id="IPR018378">
    <property type="entry name" value="C-type_lectin_CS"/>
</dbReference>
<evidence type="ECO:0000259" key="3">
    <source>
        <dbReference type="PROSITE" id="PS50041"/>
    </source>
</evidence>
<dbReference type="OrthoDB" id="6369810at2759"/>
<feature type="domain" description="C-type lectin" evidence="3">
    <location>
        <begin position="152"/>
        <end position="289"/>
    </location>
</feature>
<evidence type="ECO:0000313" key="5">
    <source>
        <dbReference type="RefSeq" id="XP_055359136.1"/>
    </source>
</evidence>
<keyword evidence="4" id="KW-1185">Reference proteome</keyword>
<evidence type="ECO:0000256" key="2">
    <source>
        <dbReference type="SAM" id="MobiDB-lite"/>
    </source>
</evidence>
<evidence type="ECO:0000256" key="1">
    <source>
        <dbReference type="ARBA" id="ARBA00023157"/>
    </source>
</evidence>
<keyword evidence="1" id="KW-1015">Disulfide bond</keyword>